<proteinExistence type="predicted"/>
<keyword evidence="2" id="KW-0489">Methyltransferase</keyword>
<dbReference type="Proteomes" id="UP000037460">
    <property type="component" value="Unassembled WGS sequence"/>
</dbReference>
<dbReference type="Pfam" id="PF01564">
    <property type="entry name" value="Spermine_synth"/>
    <property type="match status" value="1"/>
</dbReference>
<dbReference type="Gene3D" id="3.40.50.150">
    <property type="entry name" value="Vaccinia Virus protein VP39"/>
    <property type="match status" value="1"/>
</dbReference>
<dbReference type="EMBL" id="JWZX01003268">
    <property type="protein sequence ID" value="KOO22599.1"/>
    <property type="molecule type" value="Genomic_DNA"/>
</dbReference>
<dbReference type="CDD" id="cd02440">
    <property type="entry name" value="AdoMet_MTases"/>
    <property type="match status" value="1"/>
</dbReference>
<accession>A0A0M0J7N0</accession>
<evidence type="ECO:0000313" key="2">
    <source>
        <dbReference type="EMBL" id="KOO22599.1"/>
    </source>
</evidence>
<feature type="compositionally biased region" description="Acidic residues" evidence="1">
    <location>
        <begin position="1"/>
        <end position="12"/>
    </location>
</feature>
<protein>
    <submittedName>
        <fullName evidence="2">Methyltransferase type 11</fullName>
    </submittedName>
</protein>
<dbReference type="OrthoDB" id="10251242at2759"/>
<dbReference type="AlphaFoldDB" id="A0A0M0J7N0"/>
<dbReference type="GO" id="GO:0008168">
    <property type="term" value="F:methyltransferase activity"/>
    <property type="evidence" value="ECO:0007669"/>
    <property type="project" value="UniProtKB-KW"/>
</dbReference>
<name>A0A0M0J7N0_9EUKA</name>
<reference evidence="3" key="1">
    <citation type="journal article" date="2015" name="PLoS Genet.">
        <title>Genome Sequence and Transcriptome Analyses of Chrysochromulina tobin: Metabolic Tools for Enhanced Algal Fitness in the Prominent Order Prymnesiales (Haptophyceae).</title>
        <authorList>
            <person name="Hovde B.T."/>
            <person name="Deodato C.R."/>
            <person name="Hunsperger H.M."/>
            <person name="Ryken S.A."/>
            <person name="Yost W."/>
            <person name="Jha R.K."/>
            <person name="Patterson J."/>
            <person name="Monnat R.J. Jr."/>
            <person name="Barlow S.B."/>
            <person name="Starkenburg S.R."/>
            <person name="Cattolico R.A."/>
        </authorList>
    </citation>
    <scope>NUCLEOTIDE SEQUENCE</scope>
    <source>
        <strain evidence="3">CCMP291</strain>
    </source>
</reference>
<dbReference type="SUPFAM" id="SSF53335">
    <property type="entry name" value="S-adenosyl-L-methionine-dependent methyltransferases"/>
    <property type="match status" value="1"/>
</dbReference>
<organism evidence="2 3">
    <name type="scientific">Chrysochromulina tobinii</name>
    <dbReference type="NCBI Taxonomy" id="1460289"/>
    <lineage>
        <taxon>Eukaryota</taxon>
        <taxon>Haptista</taxon>
        <taxon>Haptophyta</taxon>
        <taxon>Prymnesiophyceae</taxon>
        <taxon>Prymnesiales</taxon>
        <taxon>Chrysochromulinaceae</taxon>
        <taxon>Chrysochromulina</taxon>
    </lineage>
</organism>
<gene>
    <name evidence="2" type="ORF">Ctob_003350</name>
</gene>
<comment type="caution">
    <text evidence="2">The sequence shown here is derived from an EMBL/GenBank/DDBJ whole genome shotgun (WGS) entry which is preliminary data.</text>
</comment>
<evidence type="ECO:0000256" key="1">
    <source>
        <dbReference type="SAM" id="MobiDB-lite"/>
    </source>
</evidence>
<dbReference type="GO" id="GO:0032259">
    <property type="term" value="P:methylation"/>
    <property type="evidence" value="ECO:0007669"/>
    <property type="project" value="UniProtKB-KW"/>
</dbReference>
<sequence length="248" mass="26550">MKDEDEDEDEEAQPSKVEGFSELTQRPASLLPLDDEGGQPPTTVLGGFNMHSFKGMSSKGDTERKLGALGSRLRGTVLDVCTGLGYTACGAAAEPATEHVVTIELDPLMIEMQRANPWSAALFADSSEAHSAKITRLLGDATEVLPALPAGAFDCCIHDPPTNAMSGELYSEDFYAQIRRCLRPNGALFHYVGDPSSKASGRLFKGITERLRRAGFESVKTVQEAYGIVAIASGNGRHSALTSDDSLR</sequence>
<keyword evidence="2" id="KW-0808">Transferase</keyword>
<dbReference type="InterPro" id="IPR029063">
    <property type="entry name" value="SAM-dependent_MTases_sf"/>
</dbReference>
<evidence type="ECO:0000313" key="3">
    <source>
        <dbReference type="Proteomes" id="UP000037460"/>
    </source>
</evidence>
<feature type="region of interest" description="Disordered" evidence="1">
    <location>
        <begin position="1"/>
        <end position="50"/>
    </location>
</feature>
<keyword evidence="3" id="KW-1185">Reference proteome</keyword>